<proteinExistence type="predicted"/>
<evidence type="ECO:0000256" key="10">
    <source>
        <dbReference type="ARBA" id="ARBA00023034"/>
    </source>
</evidence>
<evidence type="ECO:0000256" key="5">
    <source>
        <dbReference type="ARBA" id="ARBA00022692"/>
    </source>
</evidence>
<dbReference type="GO" id="GO:0009101">
    <property type="term" value="P:glycoprotein biosynthetic process"/>
    <property type="evidence" value="ECO:0007669"/>
    <property type="project" value="UniProtKB-ARBA"/>
</dbReference>
<dbReference type="InterPro" id="IPR003406">
    <property type="entry name" value="Glyco_trans_14"/>
</dbReference>
<evidence type="ECO:0000256" key="13">
    <source>
        <dbReference type="ARBA" id="ARBA00023180"/>
    </source>
</evidence>
<keyword evidence="4" id="KW-0808">Transferase</keyword>
<dbReference type="Pfam" id="PF02485">
    <property type="entry name" value="Branch"/>
    <property type="match status" value="1"/>
</dbReference>
<keyword evidence="6" id="KW-0479">Metal-binding</keyword>
<evidence type="ECO:0000256" key="7">
    <source>
        <dbReference type="ARBA" id="ARBA00022824"/>
    </source>
</evidence>
<keyword evidence="5" id="KW-0812">Transmembrane</keyword>
<dbReference type="RefSeq" id="WP_080552710.1">
    <property type="nucleotide sequence ID" value="NZ_BNID01000062.1"/>
</dbReference>
<evidence type="ECO:0000313" key="16">
    <source>
        <dbReference type="Proteomes" id="UP001213083"/>
    </source>
</evidence>
<evidence type="ECO:0000256" key="4">
    <source>
        <dbReference type="ARBA" id="ARBA00022679"/>
    </source>
</evidence>
<comment type="caution">
    <text evidence="15">The sequence shown here is derived from an EMBL/GenBank/DDBJ whole genome shotgun (WGS) entry which is preliminary data.</text>
</comment>
<keyword evidence="3" id="KW-0328">Glycosyltransferase</keyword>
<keyword evidence="11" id="KW-0472">Membrane</keyword>
<evidence type="ECO:0000256" key="8">
    <source>
        <dbReference type="ARBA" id="ARBA00022968"/>
    </source>
</evidence>
<dbReference type="Proteomes" id="UP001213083">
    <property type="component" value="Unassembled WGS sequence"/>
</dbReference>
<dbReference type="AlphaFoldDB" id="A0ABD4W3Q7"/>
<keyword evidence="12" id="KW-1015">Disulfide bond</keyword>
<protein>
    <recommendedName>
        <fullName evidence="14">Peptide O-xylosyltransferase</fullName>
    </recommendedName>
</protein>
<sequence>MQKHAYLIIANRNPGQLQTLLTLLDDSRNDIYLLVDRKSVGYPRDFQLNYATLFSVSPLIIDWGSYSQIEAEMRLFQAAAPGKYAYYHLLSGLDLPLANQDEIHAFFAAHPGKEFITYSSQESGAQLLARVQKYHFTHNFRQPNKAMRLFRKIEKAEQRVFPVRKKFARILAFGSNWVSLENDLVQVLLREDDRIRTMFARGFLVDELLVPTMLNIYPEFKDRIYYDRPVHDRPEEFQGNLRYINWWDGSPYVWREKDYETLLAARRQGHLFSRKFDAEVDKAIIDKIAGQLLEIK</sequence>
<evidence type="ECO:0000256" key="9">
    <source>
        <dbReference type="ARBA" id="ARBA00022989"/>
    </source>
</evidence>
<organism evidence="15 16">
    <name type="scientific">Lactobacillus delbrueckii</name>
    <dbReference type="NCBI Taxonomy" id="1584"/>
    <lineage>
        <taxon>Bacteria</taxon>
        <taxon>Bacillati</taxon>
        <taxon>Bacillota</taxon>
        <taxon>Bacilli</taxon>
        <taxon>Lactobacillales</taxon>
        <taxon>Lactobacillaceae</taxon>
        <taxon>Lactobacillus</taxon>
    </lineage>
</organism>
<dbReference type="PANTHER" id="PTHR46025">
    <property type="entry name" value="XYLOSYLTRANSFERASE OXT"/>
    <property type="match status" value="1"/>
</dbReference>
<accession>A0ABD4W3Q7</accession>
<dbReference type="GO" id="GO:0046872">
    <property type="term" value="F:metal ion binding"/>
    <property type="evidence" value="ECO:0007669"/>
    <property type="project" value="UniProtKB-KW"/>
</dbReference>
<reference evidence="15 16" key="1">
    <citation type="submission" date="2023-01" db="EMBL/GenBank/DDBJ databases">
        <title>Sequencing of the bacterial strains from artisanal fermented milk Matsoni.</title>
        <authorList>
            <person name="Rozman V."/>
            <person name="Accetto T."/>
            <person name="Bogovic Matijasic B."/>
        </authorList>
    </citation>
    <scope>NUCLEOTIDE SEQUENCE [LARGE SCALE GENOMIC DNA]</scope>
    <source>
        <strain evidence="16">lbl143</strain>
    </source>
</reference>
<evidence type="ECO:0000256" key="1">
    <source>
        <dbReference type="ARBA" id="ARBA00004323"/>
    </source>
</evidence>
<evidence type="ECO:0000313" key="15">
    <source>
        <dbReference type="EMBL" id="MDA3783164.1"/>
    </source>
</evidence>
<dbReference type="InterPro" id="IPR043538">
    <property type="entry name" value="XYLT"/>
</dbReference>
<keyword evidence="13" id="KW-0325">Glycoprotein</keyword>
<evidence type="ECO:0000256" key="11">
    <source>
        <dbReference type="ARBA" id="ARBA00023136"/>
    </source>
</evidence>
<name>A0ABD4W3Q7_9LACO</name>
<evidence type="ECO:0000256" key="2">
    <source>
        <dbReference type="ARBA" id="ARBA00004648"/>
    </source>
</evidence>
<evidence type="ECO:0000256" key="14">
    <source>
        <dbReference type="ARBA" id="ARBA00042865"/>
    </source>
</evidence>
<evidence type="ECO:0000256" key="12">
    <source>
        <dbReference type="ARBA" id="ARBA00023157"/>
    </source>
</evidence>
<evidence type="ECO:0000256" key="6">
    <source>
        <dbReference type="ARBA" id="ARBA00022723"/>
    </source>
</evidence>
<dbReference type="EMBL" id="JAQIEV010000045">
    <property type="protein sequence ID" value="MDA3783164.1"/>
    <property type="molecule type" value="Genomic_DNA"/>
</dbReference>
<dbReference type="PANTHER" id="PTHR46025:SF3">
    <property type="entry name" value="XYLOSYLTRANSFERASE OXT"/>
    <property type="match status" value="1"/>
</dbReference>
<keyword evidence="8" id="KW-0735">Signal-anchor</keyword>
<keyword evidence="9" id="KW-1133">Transmembrane helix</keyword>
<comment type="subcellular location">
    <subcellularLocation>
        <location evidence="2">Endoplasmic reticulum membrane</location>
        <topology evidence="2">Single-pass type II membrane protein</topology>
    </subcellularLocation>
    <subcellularLocation>
        <location evidence="1">Golgi apparatus membrane</location>
        <topology evidence="1">Single-pass type II membrane protein</topology>
    </subcellularLocation>
</comment>
<keyword evidence="10" id="KW-0333">Golgi apparatus</keyword>
<keyword evidence="7" id="KW-0256">Endoplasmic reticulum</keyword>
<gene>
    <name evidence="15" type="ORF">PF593_08490</name>
</gene>
<evidence type="ECO:0000256" key="3">
    <source>
        <dbReference type="ARBA" id="ARBA00022676"/>
    </source>
</evidence>
<dbReference type="GO" id="GO:0016757">
    <property type="term" value="F:glycosyltransferase activity"/>
    <property type="evidence" value="ECO:0007669"/>
    <property type="project" value="UniProtKB-KW"/>
</dbReference>